<dbReference type="AlphaFoldDB" id="A0A5C5WBQ0"/>
<dbReference type="GO" id="GO:0005829">
    <property type="term" value="C:cytosol"/>
    <property type="evidence" value="ECO:0007669"/>
    <property type="project" value="TreeGrafter"/>
</dbReference>
<dbReference type="RefSeq" id="WP_242632309.1">
    <property type="nucleotide sequence ID" value="NZ_SJPI01000004.1"/>
</dbReference>
<dbReference type="Pfam" id="PF08543">
    <property type="entry name" value="Phos_pyr_kin"/>
    <property type="match status" value="1"/>
</dbReference>
<organism evidence="4 5">
    <name type="scientific">Rubripirellula amarantea</name>
    <dbReference type="NCBI Taxonomy" id="2527999"/>
    <lineage>
        <taxon>Bacteria</taxon>
        <taxon>Pseudomonadati</taxon>
        <taxon>Planctomycetota</taxon>
        <taxon>Planctomycetia</taxon>
        <taxon>Pirellulales</taxon>
        <taxon>Pirellulaceae</taxon>
        <taxon>Rubripirellula</taxon>
    </lineage>
</organism>
<dbReference type="NCBIfam" id="TIGR00097">
    <property type="entry name" value="HMP-P_kinase"/>
    <property type="match status" value="1"/>
</dbReference>
<dbReference type="Gene3D" id="3.40.1190.20">
    <property type="match status" value="1"/>
</dbReference>
<keyword evidence="4" id="KW-0808">Transferase</keyword>
<evidence type="ECO:0000256" key="1">
    <source>
        <dbReference type="ARBA" id="ARBA00004948"/>
    </source>
</evidence>
<dbReference type="PANTHER" id="PTHR20858:SF17">
    <property type="entry name" value="HYDROXYMETHYLPYRIMIDINE_PHOSPHOMETHYLPYRIMIDINE KINASE THI20-RELATED"/>
    <property type="match status" value="1"/>
</dbReference>
<dbReference type="GO" id="GO:0009228">
    <property type="term" value="P:thiamine biosynthetic process"/>
    <property type="evidence" value="ECO:0007669"/>
    <property type="project" value="InterPro"/>
</dbReference>
<dbReference type="CDD" id="cd01169">
    <property type="entry name" value="HMPP_kinase"/>
    <property type="match status" value="1"/>
</dbReference>
<gene>
    <name evidence="4" type="primary">thiD</name>
    <name evidence="4" type="ORF">Pla22_50640</name>
</gene>
<dbReference type="GO" id="GO:0008972">
    <property type="term" value="F:phosphomethylpyrimidine kinase activity"/>
    <property type="evidence" value="ECO:0007669"/>
    <property type="project" value="InterPro"/>
</dbReference>
<reference evidence="4 5" key="1">
    <citation type="submission" date="2019-02" db="EMBL/GenBank/DDBJ databases">
        <title>Deep-cultivation of Planctomycetes and their phenomic and genomic characterization uncovers novel biology.</title>
        <authorList>
            <person name="Wiegand S."/>
            <person name="Jogler M."/>
            <person name="Boedeker C."/>
            <person name="Pinto D."/>
            <person name="Vollmers J."/>
            <person name="Rivas-Marin E."/>
            <person name="Kohn T."/>
            <person name="Peeters S.H."/>
            <person name="Heuer A."/>
            <person name="Rast P."/>
            <person name="Oberbeckmann S."/>
            <person name="Bunk B."/>
            <person name="Jeske O."/>
            <person name="Meyerdierks A."/>
            <person name="Storesund J.E."/>
            <person name="Kallscheuer N."/>
            <person name="Luecker S."/>
            <person name="Lage O.M."/>
            <person name="Pohl T."/>
            <person name="Merkel B.J."/>
            <person name="Hornburger P."/>
            <person name="Mueller R.-W."/>
            <person name="Bruemmer F."/>
            <person name="Labrenz M."/>
            <person name="Spormann A.M."/>
            <person name="Op Den Camp H."/>
            <person name="Overmann J."/>
            <person name="Amann R."/>
            <person name="Jetten M.S.M."/>
            <person name="Mascher T."/>
            <person name="Medema M.H."/>
            <person name="Devos D.P."/>
            <person name="Kaster A.-K."/>
            <person name="Ovreas L."/>
            <person name="Rohde M."/>
            <person name="Galperin M.Y."/>
            <person name="Jogler C."/>
        </authorList>
    </citation>
    <scope>NUCLEOTIDE SEQUENCE [LARGE SCALE GENOMIC DNA]</scope>
    <source>
        <strain evidence="4 5">Pla22</strain>
    </source>
</reference>
<dbReference type="SUPFAM" id="SSF53613">
    <property type="entry name" value="Ribokinase-like"/>
    <property type="match status" value="1"/>
</dbReference>
<name>A0A5C5WBQ0_9BACT</name>
<dbReference type="InterPro" id="IPR013749">
    <property type="entry name" value="PM/HMP-P_kinase-1"/>
</dbReference>
<evidence type="ECO:0000313" key="5">
    <source>
        <dbReference type="Proteomes" id="UP000316598"/>
    </source>
</evidence>
<proteinExistence type="predicted"/>
<dbReference type="EMBL" id="SJPI01000004">
    <property type="protein sequence ID" value="TWT48064.1"/>
    <property type="molecule type" value="Genomic_DNA"/>
</dbReference>
<dbReference type="EC" id="2.7.1.49" evidence="2"/>
<feature type="domain" description="Pyridoxamine kinase/Phosphomethylpyrimidine kinase" evidence="3">
    <location>
        <begin position="21"/>
        <end position="269"/>
    </location>
</feature>
<evidence type="ECO:0000256" key="2">
    <source>
        <dbReference type="ARBA" id="ARBA00012135"/>
    </source>
</evidence>
<keyword evidence="5" id="KW-1185">Reference proteome</keyword>
<evidence type="ECO:0000259" key="3">
    <source>
        <dbReference type="Pfam" id="PF08543"/>
    </source>
</evidence>
<keyword evidence="4" id="KW-0418">Kinase</keyword>
<dbReference type="InterPro" id="IPR004399">
    <property type="entry name" value="HMP/HMP-P_kinase_dom"/>
</dbReference>
<dbReference type="GO" id="GO:0008902">
    <property type="term" value="F:hydroxymethylpyrimidine kinase activity"/>
    <property type="evidence" value="ECO:0007669"/>
    <property type="project" value="UniProtKB-EC"/>
</dbReference>
<sequence>MATRTITLARDSIALAIGGSDPSGGAGIQADLKAFQQNGVYGMTVLTMVTVQNTVGVHRIELLDVGLIEQQLDCVLNDIPPLAIKTGALGNADAIAAIAGKLEGYGGDLIIDPVLVSKHGDLLADDTAVSAYRDYLLPQATLATPNALELQRLIGRDVDGLDEMVQAAAELRELGPSAVLVKAGIIDGSRVHVLADEEKVATIETQNHPTNQTHGAGCSLAATITARMTLTTDGNGKVPQVESAIQFAIMAVNHAISIAPGFGKGVGPIESRILHDGLPDDPA</sequence>
<protein>
    <recommendedName>
        <fullName evidence="2">hydroxymethylpyrimidine kinase</fullName>
        <ecNumber evidence="2">2.7.1.49</ecNumber>
    </recommendedName>
</protein>
<dbReference type="InterPro" id="IPR029056">
    <property type="entry name" value="Ribokinase-like"/>
</dbReference>
<evidence type="ECO:0000313" key="4">
    <source>
        <dbReference type="EMBL" id="TWT48064.1"/>
    </source>
</evidence>
<dbReference type="PANTHER" id="PTHR20858">
    <property type="entry name" value="PHOSPHOMETHYLPYRIMIDINE KINASE"/>
    <property type="match status" value="1"/>
</dbReference>
<comment type="caution">
    <text evidence="4">The sequence shown here is derived from an EMBL/GenBank/DDBJ whole genome shotgun (WGS) entry which is preliminary data.</text>
</comment>
<dbReference type="Proteomes" id="UP000316598">
    <property type="component" value="Unassembled WGS sequence"/>
</dbReference>
<accession>A0A5C5WBQ0</accession>
<comment type="pathway">
    <text evidence="1">Cofactor biosynthesis; thiamine diphosphate biosynthesis.</text>
</comment>